<feature type="chain" id="PRO_5047503837" evidence="1">
    <location>
        <begin position="23"/>
        <end position="114"/>
    </location>
</feature>
<sequence>MKNIIKYFFTLSILLCSTSTFSKENDIQFKWKLTQIIASDTNTIKINDGNFVKIDDAGILEMMKEYGNRYHPYHREGKILHVTSAGETTKWEVLLVDKHNLHLDTPIGTYILKR</sequence>
<reference evidence="2 3" key="1">
    <citation type="submission" date="2024-11" db="EMBL/GenBank/DDBJ databases">
        <title>The Natural Products Discovery Center: Release of the First 8490 Sequenced Strains for Exploring Actinobacteria Biosynthetic Diversity.</title>
        <authorList>
            <person name="Kalkreuter E."/>
            <person name="Kautsar S.A."/>
            <person name="Yang D."/>
            <person name="Bader C.D."/>
            <person name="Teijaro C.N."/>
            <person name="Fluegel L."/>
            <person name="Davis C.M."/>
            <person name="Simpson J.R."/>
            <person name="Lauterbach L."/>
            <person name="Steele A.D."/>
            <person name="Gui C."/>
            <person name="Meng S."/>
            <person name="Li G."/>
            <person name="Viehrig K."/>
            <person name="Ye F."/>
            <person name="Su P."/>
            <person name="Kiefer A.F."/>
            <person name="Nichols A."/>
            <person name="Cepeda A.J."/>
            <person name="Yan W."/>
            <person name="Fan B."/>
            <person name="Jiang Y."/>
            <person name="Adhikari A."/>
            <person name="Zheng C.-J."/>
            <person name="Schuster L."/>
            <person name="Cowan T.M."/>
            <person name="Smanski M.J."/>
            <person name="Chevrette M.G."/>
            <person name="De Carvalho L.P.S."/>
            <person name="Shen B."/>
        </authorList>
    </citation>
    <scope>NUCLEOTIDE SEQUENCE [LARGE SCALE GENOMIC DNA]</scope>
    <source>
        <strain evidence="2 3">NPDC078403</strain>
    </source>
</reference>
<keyword evidence="1" id="KW-0732">Signal</keyword>
<dbReference type="Proteomes" id="UP001620262">
    <property type="component" value="Unassembled WGS sequence"/>
</dbReference>
<proteinExistence type="predicted"/>
<comment type="caution">
    <text evidence="2">The sequence shown here is derived from an EMBL/GenBank/DDBJ whole genome shotgun (WGS) entry which is preliminary data.</text>
</comment>
<protein>
    <submittedName>
        <fullName evidence="2">Uncharacterized protein</fullName>
    </submittedName>
</protein>
<evidence type="ECO:0000313" key="2">
    <source>
        <dbReference type="EMBL" id="MFK3865134.1"/>
    </source>
</evidence>
<name>A0ABW8KZX5_9GAMM</name>
<feature type="signal peptide" evidence="1">
    <location>
        <begin position="1"/>
        <end position="22"/>
    </location>
</feature>
<dbReference type="EMBL" id="JBJDOT010000021">
    <property type="protein sequence ID" value="MFK3865134.1"/>
    <property type="molecule type" value="Genomic_DNA"/>
</dbReference>
<dbReference type="RefSeq" id="WP_404675820.1">
    <property type="nucleotide sequence ID" value="NZ_JBJDOT010000021.1"/>
</dbReference>
<keyword evidence="3" id="KW-1185">Reference proteome</keyword>
<evidence type="ECO:0000256" key="1">
    <source>
        <dbReference type="SAM" id="SignalP"/>
    </source>
</evidence>
<gene>
    <name evidence="2" type="ORF">ACI2JU_14845</name>
</gene>
<accession>A0ABW8KZX5</accession>
<evidence type="ECO:0000313" key="3">
    <source>
        <dbReference type="Proteomes" id="UP001620262"/>
    </source>
</evidence>
<organism evidence="2 3">
    <name type="scientific">Pseudoalteromonas rhizosphaerae</name>
    <dbReference type="NCBI Taxonomy" id="2518973"/>
    <lineage>
        <taxon>Bacteria</taxon>
        <taxon>Pseudomonadati</taxon>
        <taxon>Pseudomonadota</taxon>
        <taxon>Gammaproteobacteria</taxon>
        <taxon>Alteromonadales</taxon>
        <taxon>Pseudoalteromonadaceae</taxon>
        <taxon>Pseudoalteromonas</taxon>
    </lineage>
</organism>